<keyword evidence="2" id="KW-0812">Transmembrane</keyword>
<accession>A0ABV5LTX3</accession>
<dbReference type="Proteomes" id="UP001589748">
    <property type="component" value="Unassembled WGS sequence"/>
</dbReference>
<evidence type="ECO:0000256" key="1">
    <source>
        <dbReference type="SAM" id="MobiDB-lite"/>
    </source>
</evidence>
<dbReference type="RefSeq" id="WP_380138929.1">
    <property type="nucleotide sequence ID" value="NZ_JBHLUI010000010.1"/>
</dbReference>
<protein>
    <recommendedName>
        <fullName evidence="5">Type II secretion system (T2SS) protein F</fullName>
    </recommendedName>
</protein>
<sequence length="222" mass="22126">MSTVALAAAVAVLLGSAVLLLGTERDGDRGSAHRGDGGRGSGGRGVGPLRVRRRGGRGVPVETPADVPLLLDLVATGLGAGLPVTTAVAEAVRAVRQVAAPAGDGTGTAGLGTGGLLELERAGARVALGADPSTWRDAGPRWAALAEVLELSATTGLAPADLLRAEAARARRSRRRAAEEGAGRAGALLVVPLGLCSLPAFLLLAVVPVVLDLAVGTWEGLR</sequence>
<evidence type="ECO:0008006" key="5">
    <source>
        <dbReference type="Google" id="ProtNLM"/>
    </source>
</evidence>
<evidence type="ECO:0000313" key="3">
    <source>
        <dbReference type="EMBL" id="MFB9377552.1"/>
    </source>
</evidence>
<feature type="transmembrane region" description="Helical" evidence="2">
    <location>
        <begin position="185"/>
        <end position="211"/>
    </location>
</feature>
<organism evidence="3 4">
    <name type="scientific">Kineococcus gynurae</name>
    <dbReference type="NCBI Taxonomy" id="452979"/>
    <lineage>
        <taxon>Bacteria</taxon>
        <taxon>Bacillati</taxon>
        <taxon>Actinomycetota</taxon>
        <taxon>Actinomycetes</taxon>
        <taxon>Kineosporiales</taxon>
        <taxon>Kineosporiaceae</taxon>
        <taxon>Kineococcus</taxon>
    </lineage>
</organism>
<feature type="compositionally biased region" description="Basic and acidic residues" evidence="1">
    <location>
        <begin position="25"/>
        <end position="37"/>
    </location>
</feature>
<evidence type="ECO:0000313" key="4">
    <source>
        <dbReference type="Proteomes" id="UP001589748"/>
    </source>
</evidence>
<gene>
    <name evidence="3" type="ORF">ACFFVI_11270</name>
</gene>
<comment type="caution">
    <text evidence="3">The sequence shown here is derived from an EMBL/GenBank/DDBJ whole genome shotgun (WGS) entry which is preliminary data.</text>
</comment>
<keyword evidence="4" id="KW-1185">Reference proteome</keyword>
<keyword evidence="2" id="KW-0472">Membrane</keyword>
<keyword evidence="2" id="KW-1133">Transmembrane helix</keyword>
<proteinExistence type="predicted"/>
<evidence type="ECO:0000256" key="2">
    <source>
        <dbReference type="SAM" id="Phobius"/>
    </source>
</evidence>
<dbReference type="EMBL" id="JBHMDM010000005">
    <property type="protein sequence ID" value="MFB9377552.1"/>
    <property type="molecule type" value="Genomic_DNA"/>
</dbReference>
<reference evidence="3 4" key="1">
    <citation type="submission" date="2024-09" db="EMBL/GenBank/DDBJ databases">
        <authorList>
            <person name="Sun Q."/>
            <person name="Mori K."/>
        </authorList>
    </citation>
    <scope>NUCLEOTIDE SEQUENCE [LARGE SCALE GENOMIC DNA]</scope>
    <source>
        <strain evidence="3 4">TISTR 1856</strain>
    </source>
</reference>
<feature type="region of interest" description="Disordered" evidence="1">
    <location>
        <begin position="25"/>
        <end position="58"/>
    </location>
</feature>
<name>A0ABV5LTX3_9ACTN</name>